<evidence type="ECO:0000256" key="1">
    <source>
        <dbReference type="SAM" id="MobiDB-lite"/>
    </source>
</evidence>
<gene>
    <name evidence="2" type="ORF">POBO1169_LOCUS8215</name>
</gene>
<evidence type="ECO:0000313" key="2">
    <source>
        <dbReference type="EMBL" id="CAD8665477.1"/>
    </source>
</evidence>
<sequence>MQPHNNLSMEVKKRRSLLEEEATKAAVDHTRAILRNRTLMSNGVSPRVANRTLRRAMKATSMSHNGSISERLGHRNLPSLHETSKATLSPISRVPFLSQPNGLLFSDPYGNSPAANNAPDTLEPFVPPNSRKHSIYNIEREAQEFIHPQKTNEDKTGMEHNASKNMVAKIDTPKNKFGSELTHRVLIENWLSSFNGVEKEQFNSDLLYLETKLARALTMTDSWSTPNRMSTVVACACFDVAISRMTTFRSMLTTIRGILYNSLFQNYKKVGSAPSANLMPKWLVDAVPYFEDQEESTSHIPKIERKIQVLEGQVVSEKNRIKKMQGIVAQWQWGVVRSYFQHWRDKVEVYKNKKRLLASFVSRWQDTGPSPAEVLKEWHHLTIAIKMADARQDQSQFQKKVAAQAEEIVYLKGRLEEYASQMYELLKENQQYSVVLKMLESKILDAEALEQAADKEATPRGGPADTDKWQSIRRLIHDNAPVSCMSDAPSSGSPAILALLEATNQSKSK</sequence>
<reference evidence="2" key="1">
    <citation type="submission" date="2021-01" db="EMBL/GenBank/DDBJ databases">
        <authorList>
            <person name="Corre E."/>
            <person name="Pelletier E."/>
            <person name="Niang G."/>
            <person name="Scheremetjew M."/>
            <person name="Finn R."/>
            <person name="Kale V."/>
            <person name="Holt S."/>
            <person name="Cochrane G."/>
            <person name="Meng A."/>
            <person name="Brown T."/>
            <person name="Cohen L."/>
        </authorList>
    </citation>
    <scope>NUCLEOTIDE SEQUENCE</scope>
    <source>
        <strain evidence="2">CCMP722</strain>
    </source>
</reference>
<name>A0A7S0R2S0_9CHLO</name>
<organism evidence="2">
    <name type="scientific">Pyramimonas obovata</name>
    <dbReference type="NCBI Taxonomy" id="1411642"/>
    <lineage>
        <taxon>Eukaryota</taxon>
        <taxon>Viridiplantae</taxon>
        <taxon>Chlorophyta</taxon>
        <taxon>Pyramimonadophyceae</taxon>
        <taxon>Pyramimonadales</taxon>
        <taxon>Pyramimonadaceae</taxon>
        <taxon>Pyramimonas</taxon>
        <taxon>Pyramimonas incertae sedis</taxon>
    </lineage>
</organism>
<accession>A0A7S0R2S0</accession>
<dbReference type="EMBL" id="HBFA01015952">
    <property type="protein sequence ID" value="CAD8665477.1"/>
    <property type="molecule type" value="Transcribed_RNA"/>
</dbReference>
<protein>
    <submittedName>
        <fullName evidence="2">Uncharacterized protein</fullName>
    </submittedName>
</protein>
<dbReference type="AlphaFoldDB" id="A0A7S0R2S0"/>
<feature type="region of interest" description="Disordered" evidence="1">
    <location>
        <begin position="452"/>
        <end position="472"/>
    </location>
</feature>
<proteinExistence type="predicted"/>